<gene>
    <name evidence="1" type="primary">ORF100119</name>
</gene>
<sequence>FNIPKSTTESNKRKIVIMNMSLWSHKLYSPTFMTTSATACEDFGSSLNKTTGGSWVQIGSRKLAHLSLLRHH</sequence>
<name>A0A0B7A944_9EUPU</name>
<evidence type="ECO:0000313" key="1">
    <source>
        <dbReference type="EMBL" id="CEK76475.1"/>
    </source>
</evidence>
<dbReference type="AlphaFoldDB" id="A0A0B7A944"/>
<feature type="non-terminal residue" evidence="1">
    <location>
        <position position="1"/>
    </location>
</feature>
<dbReference type="EMBL" id="HACG01029610">
    <property type="protein sequence ID" value="CEK76475.1"/>
    <property type="molecule type" value="Transcribed_RNA"/>
</dbReference>
<reference evidence="1" key="1">
    <citation type="submission" date="2014-12" db="EMBL/GenBank/DDBJ databases">
        <title>Insight into the proteome of Arion vulgaris.</title>
        <authorList>
            <person name="Aradska J."/>
            <person name="Bulat T."/>
            <person name="Smidak R."/>
            <person name="Sarate P."/>
            <person name="Gangsoo J."/>
            <person name="Sialana F."/>
            <person name="Bilban M."/>
            <person name="Lubec G."/>
        </authorList>
    </citation>
    <scope>NUCLEOTIDE SEQUENCE</scope>
    <source>
        <tissue evidence="1">Skin</tissue>
    </source>
</reference>
<organism evidence="1">
    <name type="scientific">Arion vulgaris</name>
    <dbReference type="NCBI Taxonomy" id="1028688"/>
    <lineage>
        <taxon>Eukaryota</taxon>
        <taxon>Metazoa</taxon>
        <taxon>Spiralia</taxon>
        <taxon>Lophotrochozoa</taxon>
        <taxon>Mollusca</taxon>
        <taxon>Gastropoda</taxon>
        <taxon>Heterobranchia</taxon>
        <taxon>Euthyneura</taxon>
        <taxon>Panpulmonata</taxon>
        <taxon>Eupulmonata</taxon>
        <taxon>Stylommatophora</taxon>
        <taxon>Helicina</taxon>
        <taxon>Arionoidea</taxon>
        <taxon>Arionidae</taxon>
        <taxon>Arion</taxon>
    </lineage>
</organism>
<accession>A0A0B7A944</accession>
<protein>
    <submittedName>
        <fullName evidence="1">Uncharacterized protein</fullName>
    </submittedName>
</protein>
<proteinExistence type="predicted"/>